<dbReference type="PANTHER" id="PTHR11712">
    <property type="entry name" value="POLYKETIDE SYNTHASE-RELATED"/>
    <property type="match status" value="1"/>
</dbReference>
<keyword evidence="4" id="KW-1185">Reference proteome</keyword>
<dbReference type="EMBL" id="JAEVHL010000138">
    <property type="protein sequence ID" value="MBM0278023.1"/>
    <property type="molecule type" value="Genomic_DNA"/>
</dbReference>
<dbReference type="Pfam" id="PF00109">
    <property type="entry name" value="ketoacyl-synt"/>
    <property type="match status" value="1"/>
</dbReference>
<dbReference type="InterPro" id="IPR016039">
    <property type="entry name" value="Thiolase-like"/>
</dbReference>
<comment type="caution">
    <text evidence="3">The sequence shown here is derived from an EMBL/GenBank/DDBJ whole genome shotgun (WGS) entry which is preliminary data.</text>
</comment>
<dbReference type="SUPFAM" id="SSF53901">
    <property type="entry name" value="Thiolase-like"/>
    <property type="match status" value="2"/>
</dbReference>
<dbReference type="InterPro" id="IPR000794">
    <property type="entry name" value="Beta-ketoacyl_synthase"/>
</dbReference>
<name>A0ABS1YL53_9ACTN</name>
<evidence type="ECO:0000313" key="3">
    <source>
        <dbReference type="EMBL" id="MBM0278023.1"/>
    </source>
</evidence>
<protein>
    <submittedName>
        <fullName evidence="3">Beta-ketoacyl synthase</fullName>
    </submittedName>
</protein>
<sequence>MMSTVNPVISAWSAVSPYGIGRAAFAAGLRSGRPSAQPLDPAQWQVPDETACLVPDFDIREVLGKKGTRSMDRVSALAVATVGELLAEAGDAAPPPAGTGLVLGTTTGSAQSLMDFSRDSFTQAKPYFVDAARFPNAVMNCASGQCAIWHGLKGPNATVAGGRVAGLFALNYARRLLRAGRADAVLSGAVEEYSPARSWLDHHGRGDDETATVLGEGCGVLLLTSTAAAAGSLAEVLAVEFGTAPDSDYRQSLESCVRRALRRAGLDLADVWAVAPGGGDAERGLLDSLLPDDRVRRIDCAGLLGDAAAAAATFQILAVLSLADDGPAGRVVLVTANDRSGLVGCALLRLP</sequence>
<dbReference type="Gene3D" id="3.40.47.10">
    <property type="match status" value="1"/>
</dbReference>
<evidence type="ECO:0000256" key="1">
    <source>
        <dbReference type="ARBA" id="ARBA00022679"/>
    </source>
</evidence>
<dbReference type="PANTHER" id="PTHR11712:SF336">
    <property type="entry name" value="3-OXOACYL-[ACYL-CARRIER-PROTEIN] SYNTHASE, MITOCHONDRIAL"/>
    <property type="match status" value="1"/>
</dbReference>
<evidence type="ECO:0000313" key="4">
    <source>
        <dbReference type="Proteomes" id="UP000622245"/>
    </source>
</evidence>
<feature type="domain" description="Beta-ketoacyl synthase-like N-terminal" evidence="2">
    <location>
        <begin position="8"/>
        <end position="227"/>
    </location>
</feature>
<gene>
    <name evidence="3" type="ORF">JM949_23005</name>
</gene>
<organism evidence="3 4">
    <name type="scientific">Micromonospora tarensis</name>
    <dbReference type="NCBI Taxonomy" id="2806100"/>
    <lineage>
        <taxon>Bacteria</taxon>
        <taxon>Bacillati</taxon>
        <taxon>Actinomycetota</taxon>
        <taxon>Actinomycetes</taxon>
        <taxon>Micromonosporales</taxon>
        <taxon>Micromonosporaceae</taxon>
        <taxon>Micromonospora</taxon>
    </lineage>
</organism>
<reference evidence="3 4" key="1">
    <citation type="submission" date="2021-01" db="EMBL/GenBank/DDBJ databases">
        <title>Draft genome sequence of Micromonospora sp. strain STR1s_6.</title>
        <authorList>
            <person name="Karlyshev A."/>
            <person name="Jawad R."/>
        </authorList>
    </citation>
    <scope>NUCLEOTIDE SEQUENCE [LARGE SCALE GENOMIC DNA]</scope>
    <source>
        <strain evidence="3 4">STR1S-6</strain>
    </source>
</reference>
<proteinExistence type="predicted"/>
<keyword evidence="1" id="KW-0808">Transferase</keyword>
<dbReference type="InterPro" id="IPR014030">
    <property type="entry name" value="Ketoacyl_synth_N"/>
</dbReference>
<accession>A0ABS1YL53</accession>
<evidence type="ECO:0000259" key="2">
    <source>
        <dbReference type="Pfam" id="PF00109"/>
    </source>
</evidence>
<dbReference type="Proteomes" id="UP000622245">
    <property type="component" value="Unassembled WGS sequence"/>
</dbReference>